<keyword evidence="2" id="KW-0677">Repeat</keyword>
<reference evidence="9 10" key="1">
    <citation type="journal article" date="2023" name="Arcadia Sci">
        <title>De novo assembly of a long-read Amblyomma americanum tick genome.</title>
        <authorList>
            <person name="Chou S."/>
            <person name="Poskanzer K.E."/>
            <person name="Rollins M."/>
            <person name="Thuy-Boun P.S."/>
        </authorList>
    </citation>
    <scope>NUCLEOTIDE SEQUENCE [LARGE SCALE GENOMIC DNA]</scope>
    <source>
        <strain evidence="9">F_SG_1</strain>
        <tissue evidence="9">Salivary glands</tissue>
    </source>
</reference>
<dbReference type="GO" id="GO:0005634">
    <property type="term" value="C:nucleus"/>
    <property type="evidence" value="ECO:0007669"/>
    <property type="project" value="UniProtKB-ARBA"/>
</dbReference>
<dbReference type="AlphaFoldDB" id="A0AAQ4EJK1"/>
<evidence type="ECO:0000259" key="8">
    <source>
        <dbReference type="PROSITE" id="PS50103"/>
    </source>
</evidence>
<keyword evidence="10" id="KW-1185">Reference proteome</keyword>
<sequence length="449" mass="50639">MKSPQPLVSTYKLIRNRSKAATPIKSPSSNLSRLGARRIVKKYKLNNVKRSRTSLQRPQRSQFERCAAMSGMKRFWPSSYSSTHYFHGQKRKMTGKSSTDLNTTHTHYIKIGNITYKASRNKLSREFSRSLSQSPVACKATPCHERIITMRGSVYTMDKTRKVLRRISQPQRNSFAGGLTRIDVGGKNCIEQKPGVLSQTPSANTRTYFSRTVNCSIQRLRTVSTSRRPEWKSYCIFFNRFGCCNKGDSCGYIHDPEKVAVCTRYLRGTCKMPDCPFSHKVAPEKMPVCSFFLKGRCTNNSCPYRHVKVSSKAEVCQDFAVRGYCADGIKCKKQHILICPEHAANKKCPRGNKCYLSHRARGTKRKCEEDPLQGNHEHSSRAVGPLNAPIQSWSCSEPSRSMESEQEAQETTKAPQFIPLESCSPLPVTPVARSCPGGTGIRIRPNFLT</sequence>
<evidence type="ECO:0000256" key="7">
    <source>
        <dbReference type="SAM" id="MobiDB-lite"/>
    </source>
</evidence>
<feature type="domain" description="C3H1-type" evidence="8">
    <location>
        <begin position="234"/>
        <end position="257"/>
    </location>
</feature>
<feature type="domain" description="C3H1-type" evidence="8">
    <location>
        <begin position="283"/>
        <end position="309"/>
    </location>
</feature>
<feature type="domain" description="C3H1-type" evidence="8">
    <location>
        <begin position="261"/>
        <end position="282"/>
    </location>
</feature>
<feature type="zinc finger region" description="C3H1-type" evidence="6">
    <location>
        <begin position="261"/>
        <end position="282"/>
    </location>
</feature>
<name>A0AAQ4EJK1_AMBAM</name>
<dbReference type="EMBL" id="JARKHS020014902">
    <property type="protein sequence ID" value="KAK8774864.1"/>
    <property type="molecule type" value="Genomic_DNA"/>
</dbReference>
<feature type="region of interest" description="Disordered" evidence="7">
    <location>
        <begin position="366"/>
        <end position="414"/>
    </location>
</feature>
<dbReference type="InterPro" id="IPR036855">
    <property type="entry name" value="Znf_CCCH_sf"/>
</dbReference>
<proteinExistence type="predicted"/>
<evidence type="ECO:0000256" key="2">
    <source>
        <dbReference type="ARBA" id="ARBA00022737"/>
    </source>
</evidence>
<dbReference type="FunFam" id="4.10.1000.10:FF:000008">
    <property type="entry name" value="zinc finger CCCH domain-containing protein 3"/>
    <property type="match status" value="1"/>
</dbReference>
<dbReference type="InterPro" id="IPR000571">
    <property type="entry name" value="Znf_CCCH"/>
</dbReference>
<dbReference type="Gene3D" id="4.10.1000.10">
    <property type="entry name" value="Zinc finger, CCCH-type"/>
    <property type="match status" value="1"/>
</dbReference>
<feature type="domain" description="C3H1-type" evidence="8">
    <location>
        <begin position="310"/>
        <end position="338"/>
    </location>
</feature>
<feature type="compositionally biased region" description="Polar residues" evidence="7">
    <location>
        <begin position="389"/>
        <end position="401"/>
    </location>
</feature>
<accession>A0AAQ4EJK1</accession>
<dbReference type="SMART" id="SM00356">
    <property type="entry name" value="ZnF_C3H1"/>
    <property type="match status" value="5"/>
</dbReference>
<comment type="caution">
    <text evidence="9">The sequence shown here is derived from an EMBL/GenBank/DDBJ whole genome shotgun (WGS) entry which is preliminary data.</text>
</comment>
<evidence type="ECO:0000256" key="1">
    <source>
        <dbReference type="ARBA" id="ARBA00022723"/>
    </source>
</evidence>
<dbReference type="PANTHER" id="PTHR46156">
    <property type="entry name" value="CCCH ZINGC FINGER"/>
    <property type="match status" value="1"/>
</dbReference>
<evidence type="ECO:0000256" key="5">
    <source>
        <dbReference type="ARBA" id="ARBA00071600"/>
    </source>
</evidence>
<evidence type="ECO:0000256" key="4">
    <source>
        <dbReference type="ARBA" id="ARBA00022833"/>
    </source>
</evidence>
<feature type="zinc finger region" description="C3H1-type" evidence="6">
    <location>
        <begin position="310"/>
        <end position="338"/>
    </location>
</feature>
<dbReference type="SUPFAM" id="SSF90229">
    <property type="entry name" value="CCCH zinc finger"/>
    <property type="match status" value="1"/>
</dbReference>
<evidence type="ECO:0000256" key="3">
    <source>
        <dbReference type="ARBA" id="ARBA00022771"/>
    </source>
</evidence>
<protein>
    <recommendedName>
        <fullName evidence="5">Zinc finger CCCH domain-containing protein 3</fullName>
    </recommendedName>
</protein>
<feature type="compositionally biased region" description="Basic and acidic residues" evidence="7">
    <location>
        <begin position="366"/>
        <end position="380"/>
    </location>
</feature>
<dbReference type="Proteomes" id="UP001321473">
    <property type="component" value="Unassembled WGS sequence"/>
</dbReference>
<dbReference type="GO" id="GO:0008270">
    <property type="term" value="F:zinc ion binding"/>
    <property type="evidence" value="ECO:0007669"/>
    <property type="project" value="UniProtKB-KW"/>
</dbReference>
<evidence type="ECO:0000313" key="9">
    <source>
        <dbReference type="EMBL" id="KAK8774864.1"/>
    </source>
</evidence>
<organism evidence="9 10">
    <name type="scientific">Amblyomma americanum</name>
    <name type="common">Lone star tick</name>
    <dbReference type="NCBI Taxonomy" id="6943"/>
    <lineage>
        <taxon>Eukaryota</taxon>
        <taxon>Metazoa</taxon>
        <taxon>Ecdysozoa</taxon>
        <taxon>Arthropoda</taxon>
        <taxon>Chelicerata</taxon>
        <taxon>Arachnida</taxon>
        <taxon>Acari</taxon>
        <taxon>Parasitiformes</taxon>
        <taxon>Ixodida</taxon>
        <taxon>Ixodoidea</taxon>
        <taxon>Ixodidae</taxon>
        <taxon>Amblyomminae</taxon>
        <taxon>Amblyomma</taxon>
    </lineage>
</organism>
<dbReference type="PANTHER" id="PTHR46156:SF1">
    <property type="entry name" value="ZINC FINGER CCCH DOMAIN-CONTAINING PROTEIN 3"/>
    <property type="match status" value="1"/>
</dbReference>
<keyword evidence="4 6" id="KW-0862">Zinc</keyword>
<dbReference type="PROSITE" id="PS50103">
    <property type="entry name" value="ZF_C3H1"/>
    <property type="match status" value="4"/>
</dbReference>
<keyword evidence="1 6" id="KW-0479">Metal-binding</keyword>
<evidence type="ECO:0000313" key="10">
    <source>
        <dbReference type="Proteomes" id="UP001321473"/>
    </source>
</evidence>
<gene>
    <name evidence="9" type="ORF">V5799_010604</name>
</gene>
<feature type="zinc finger region" description="C3H1-type" evidence="6">
    <location>
        <begin position="234"/>
        <end position="257"/>
    </location>
</feature>
<evidence type="ECO:0000256" key="6">
    <source>
        <dbReference type="PROSITE-ProRule" id="PRU00723"/>
    </source>
</evidence>
<keyword evidence="3 6" id="KW-0863">Zinc-finger</keyword>
<feature type="zinc finger region" description="C3H1-type" evidence="6">
    <location>
        <begin position="283"/>
        <end position="309"/>
    </location>
</feature>